<dbReference type="GO" id="GO:0016491">
    <property type="term" value="F:oxidoreductase activity"/>
    <property type="evidence" value="ECO:0007669"/>
    <property type="project" value="UniProtKB-KW"/>
</dbReference>
<dbReference type="eggNOG" id="KOG0409">
    <property type="taxonomic scope" value="Eukaryota"/>
</dbReference>
<evidence type="ECO:0000256" key="1">
    <source>
        <dbReference type="ARBA" id="ARBA00007598"/>
    </source>
</evidence>
<dbReference type="SUPFAM" id="SSF51735">
    <property type="entry name" value="NAD(P)-binding Rossmann-fold domains"/>
    <property type="match status" value="1"/>
</dbReference>
<dbReference type="HOGENOM" id="CLU_035117_5_1_1"/>
<dbReference type="Gene3D" id="3.40.50.720">
    <property type="entry name" value="NAD(P)-binding Rossmann-like Domain"/>
    <property type="match status" value="1"/>
</dbReference>
<protein>
    <recommendedName>
        <fullName evidence="9">6-phosphogluconate dehydrogenase 2</fullName>
    </recommendedName>
</protein>
<dbReference type="InterPro" id="IPR029154">
    <property type="entry name" value="HIBADH-like_NADP-bd"/>
</dbReference>
<dbReference type="GO" id="GO:0051287">
    <property type="term" value="F:NAD binding"/>
    <property type="evidence" value="ECO:0007669"/>
    <property type="project" value="InterPro"/>
</dbReference>
<feature type="domain" description="6-phosphogluconate dehydrogenase NADP-binding" evidence="5">
    <location>
        <begin position="5"/>
        <end position="155"/>
    </location>
</feature>
<dbReference type="STRING" id="1168221.R7YW54"/>
<dbReference type="InterPro" id="IPR015815">
    <property type="entry name" value="HIBADH-related"/>
</dbReference>
<dbReference type="AlphaFoldDB" id="R7YW54"/>
<sequence>MAPQLAWVGLGNMGRGMCKNLVEKGNLDKPLIIFNRTKKRAEDLSATLDTGKAKVAESIEDAVAQSDIIFTCVADDKAINDTIDTALKSDVKGKLFVDCSTVHPDTTNGLGKRIEEKRASFVACPVFGAPAMADNGQLVCVLAGPKAEVERVKPYTTGVMGKAVIEFSDQPYGQATLLKIIGNTFILQMVEALAEGLTVAEKSGLGVDNLHKFLEAMMPGPYAAYSTRMRSGDYYKREEPLFQVDLARKDAGHALALASACGAKMRAVEVADSHLASVKEHVGEKGDIAGIYGAVRLESGMKYEN</sequence>
<dbReference type="PIRSF" id="PIRSF000103">
    <property type="entry name" value="HIBADH"/>
    <property type="match status" value="1"/>
</dbReference>
<dbReference type="Pfam" id="PF14833">
    <property type="entry name" value="NAD_binding_11"/>
    <property type="match status" value="1"/>
</dbReference>
<feature type="domain" description="3-hydroxyisobutyrate dehydrogenase-like NAD-binding" evidence="6">
    <location>
        <begin position="173"/>
        <end position="292"/>
    </location>
</feature>
<evidence type="ECO:0000259" key="5">
    <source>
        <dbReference type="Pfam" id="PF03446"/>
    </source>
</evidence>
<keyword evidence="3" id="KW-0520">NAD</keyword>
<dbReference type="OMA" id="IFSCIAN"/>
<dbReference type="OrthoDB" id="435038at2759"/>
<keyword evidence="2" id="KW-0560">Oxidoreductase</keyword>
<dbReference type="GeneID" id="19902704"/>
<reference evidence="8" key="1">
    <citation type="submission" date="2012-06" db="EMBL/GenBank/DDBJ databases">
        <title>The genome sequence of Coniosporium apollinis CBS 100218.</title>
        <authorList>
            <consortium name="The Broad Institute Genome Sequencing Platform"/>
            <person name="Cuomo C."/>
            <person name="Gorbushina A."/>
            <person name="Noack S."/>
            <person name="Walker B."/>
            <person name="Young S.K."/>
            <person name="Zeng Q."/>
            <person name="Gargeya S."/>
            <person name="Fitzgerald M."/>
            <person name="Haas B."/>
            <person name="Abouelleil A."/>
            <person name="Alvarado L."/>
            <person name="Arachchi H.M."/>
            <person name="Berlin A.M."/>
            <person name="Chapman S.B."/>
            <person name="Goldberg J."/>
            <person name="Griggs A."/>
            <person name="Gujja S."/>
            <person name="Hansen M."/>
            <person name="Howarth C."/>
            <person name="Imamovic A."/>
            <person name="Larimer J."/>
            <person name="McCowan C."/>
            <person name="Montmayeur A."/>
            <person name="Murphy C."/>
            <person name="Neiman D."/>
            <person name="Pearson M."/>
            <person name="Priest M."/>
            <person name="Roberts A."/>
            <person name="Saif S."/>
            <person name="Shea T."/>
            <person name="Sisk P."/>
            <person name="Sykes S."/>
            <person name="Wortman J."/>
            <person name="Nusbaum C."/>
            <person name="Birren B."/>
        </authorList>
    </citation>
    <scope>NUCLEOTIDE SEQUENCE [LARGE SCALE GENOMIC DNA]</scope>
    <source>
        <strain evidence="8">CBS 100218</strain>
    </source>
</reference>
<dbReference type="InterPro" id="IPR006115">
    <property type="entry name" value="6PGDH_NADP-bd"/>
</dbReference>
<dbReference type="InterPro" id="IPR051265">
    <property type="entry name" value="HIBADH-related_NP60_sf"/>
</dbReference>
<name>R7YW54_CONA1</name>
<dbReference type="InterPro" id="IPR008927">
    <property type="entry name" value="6-PGluconate_DH-like_C_sf"/>
</dbReference>
<dbReference type="EMBL" id="JH767578">
    <property type="protein sequence ID" value="EON66150.1"/>
    <property type="molecule type" value="Genomic_DNA"/>
</dbReference>
<dbReference type="PANTHER" id="PTHR43580:SF3">
    <property type="entry name" value="6-PHOSPHOGLUCONATE DEHYDROGENASE FAMILY PROTEIN (AFU_ORTHOLOGUE AFUA_2G11600)"/>
    <property type="match status" value="1"/>
</dbReference>
<evidence type="ECO:0000259" key="6">
    <source>
        <dbReference type="Pfam" id="PF14833"/>
    </source>
</evidence>
<evidence type="ECO:0000313" key="7">
    <source>
        <dbReference type="EMBL" id="EON66150.1"/>
    </source>
</evidence>
<dbReference type="Pfam" id="PF03446">
    <property type="entry name" value="NAD_binding_2"/>
    <property type="match status" value="1"/>
</dbReference>
<evidence type="ECO:0000256" key="3">
    <source>
        <dbReference type="ARBA" id="ARBA00023027"/>
    </source>
</evidence>
<dbReference type="GO" id="GO:0050661">
    <property type="term" value="F:NADP binding"/>
    <property type="evidence" value="ECO:0007669"/>
    <property type="project" value="InterPro"/>
</dbReference>
<dbReference type="RefSeq" id="XP_007781467.1">
    <property type="nucleotide sequence ID" value="XM_007783277.1"/>
</dbReference>
<dbReference type="Proteomes" id="UP000016924">
    <property type="component" value="Unassembled WGS sequence"/>
</dbReference>
<dbReference type="Gene3D" id="1.10.1040.10">
    <property type="entry name" value="N-(1-d-carboxylethyl)-l-norvaline Dehydrogenase, domain 2"/>
    <property type="match status" value="1"/>
</dbReference>
<dbReference type="PANTHER" id="PTHR43580">
    <property type="entry name" value="OXIDOREDUCTASE GLYR1-RELATED"/>
    <property type="match status" value="1"/>
</dbReference>
<evidence type="ECO:0008006" key="9">
    <source>
        <dbReference type="Google" id="ProtNLM"/>
    </source>
</evidence>
<gene>
    <name evidence="7" type="ORF">W97_05393</name>
</gene>
<keyword evidence="8" id="KW-1185">Reference proteome</keyword>
<accession>R7YW54</accession>
<proteinExistence type="inferred from homology"/>
<comment type="similarity">
    <text evidence="1">Belongs to the HIBADH-related family. NP60 subfamily.</text>
</comment>
<dbReference type="InterPro" id="IPR013328">
    <property type="entry name" value="6PGD_dom2"/>
</dbReference>
<evidence type="ECO:0000256" key="4">
    <source>
        <dbReference type="PIRSR" id="PIRSR000103-1"/>
    </source>
</evidence>
<organism evidence="7 8">
    <name type="scientific">Coniosporium apollinis (strain CBS 100218)</name>
    <name type="common">Rock-inhabiting black yeast</name>
    <dbReference type="NCBI Taxonomy" id="1168221"/>
    <lineage>
        <taxon>Eukaryota</taxon>
        <taxon>Fungi</taxon>
        <taxon>Dikarya</taxon>
        <taxon>Ascomycota</taxon>
        <taxon>Pezizomycotina</taxon>
        <taxon>Dothideomycetes</taxon>
        <taxon>Dothideomycetes incertae sedis</taxon>
        <taxon>Coniosporium</taxon>
    </lineage>
</organism>
<dbReference type="InterPro" id="IPR036291">
    <property type="entry name" value="NAD(P)-bd_dom_sf"/>
</dbReference>
<dbReference type="SUPFAM" id="SSF48179">
    <property type="entry name" value="6-phosphogluconate dehydrogenase C-terminal domain-like"/>
    <property type="match status" value="1"/>
</dbReference>
<evidence type="ECO:0000256" key="2">
    <source>
        <dbReference type="ARBA" id="ARBA00023002"/>
    </source>
</evidence>
<feature type="active site" evidence="4">
    <location>
        <position position="179"/>
    </location>
</feature>
<evidence type="ECO:0000313" key="8">
    <source>
        <dbReference type="Proteomes" id="UP000016924"/>
    </source>
</evidence>